<dbReference type="GO" id="GO:0015171">
    <property type="term" value="F:amino acid transmembrane transporter activity"/>
    <property type="evidence" value="ECO:0007669"/>
    <property type="project" value="TreeGrafter"/>
</dbReference>
<dbReference type="AlphaFoldDB" id="A0A167BXH5"/>
<reference evidence="7 8" key="1">
    <citation type="submission" date="2013-07" db="EMBL/GenBank/DDBJ databases">
        <title>Comparative Genomic and Metabolomic Analysis of Twelve Strains of Pseudoalteromonas luteoviolacea.</title>
        <authorList>
            <person name="Vynne N.G."/>
            <person name="Mansson M."/>
            <person name="Gram L."/>
        </authorList>
    </citation>
    <scope>NUCLEOTIDE SEQUENCE [LARGE SCALE GENOMIC DNA]</scope>
    <source>
        <strain evidence="7 8">NCIMB 1942</strain>
    </source>
</reference>
<evidence type="ECO:0000313" key="8">
    <source>
        <dbReference type="Proteomes" id="UP000076587"/>
    </source>
</evidence>
<feature type="transmembrane region" description="Helical" evidence="6">
    <location>
        <begin position="40"/>
        <end position="62"/>
    </location>
</feature>
<dbReference type="EMBL" id="AUXT01000161">
    <property type="protein sequence ID" value="KZN47009.1"/>
    <property type="molecule type" value="Genomic_DNA"/>
</dbReference>
<evidence type="ECO:0000256" key="3">
    <source>
        <dbReference type="ARBA" id="ARBA00022692"/>
    </source>
</evidence>
<accession>A0A167BXH5</accession>
<dbReference type="PATRIC" id="fig|1365253.3.peg.2633"/>
<protein>
    <recommendedName>
        <fullName evidence="9">Lysine transporter LysE</fullName>
    </recommendedName>
</protein>
<feature type="transmembrane region" description="Helical" evidence="6">
    <location>
        <begin position="143"/>
        <end position="163"/>
    </location>
</feature>
<evidence type="ECO:0008006" key="9">
    <source>
        <dbReference type="Google" id="ProtNLM"/>
    </source>
</evidence>
<organism evidence="7 8">
    <name type="scientific">Pseudoalteromonas luteoviolacea NCIMB 1942</name>
    <dbReference type="NCBI Taxonomy" id="1365253"/>
    <lineage>
        <taxon>Bacteria</taxon>
        <taxon>Pseudomonadati</taxon>
        <taxon>Pseudomonadota</taxon>
        <taxon>Gammaproteobacteria</taxon>
        <taxon>Alteromonadales</taxon>
        <taxon>Pseudoalteromonadaceae</taxon>
        <taxon>Pseudoalteromonas</taxon>
    </lineage>
</organism>
<keyword evidence="5 6" id="KW-0472">Membrane</keyword>
<comment type="caution">
    <text evidence="7">The sequence shown here is derived from an EMBL/GenBank/DDBJ whole genome shotgun (WGS) entry which is preliminary data.</text>
</comment>
<dbReference type="GO" id="GO:0033228">
    <property type="term" value="P:cysteine export across plasma membrane"/>
    <property type="evidence" value="ECO:0007669"/>
    <property type="project" value="TreeGrafter"/>
</dbReference>
<dbReference type="InterPro" id="IPR001123">
    <property type="entry name" value="LeuE-type"/>
</dbReference>
<evidence type="ECO:0000256" key="4">
    <source>
        <dbReference type="ARBA" id="ARBA00022989"/>
    </source>
</evidence>
<sequence>MNIELLSALALFAFVSSISPGPNNLILLSSGISFGARRCIALLLGINLGFMVMILTIGLGMGEVFKHFPILYECLKWISTAYLLYLAYKIASSASTITTEQTHTHPMTFIQAALFQWVNPKAWSMALSAIAVYAPSNKLESTLIVAVIFAIINLPCILSWLLVGDKLSEVLKDKRKVQALNYFLAFLLVASVLPTVL</sequence>
<evidence type="ECO:0000256" key="2">
    <source>
        <dbReference type="ARBA" id="ARBA00022475"/>
    </source>
</evidence>
<name>A0A167BXH5_9GAMM</name>
<dbReference type="RefSeq" id="WP_063377250.1">
    <property type="nucleotide sequence ID" value="NZ_AUXT01000161.1"/>
</dbReference>
<dbReference type="PANTHER" id="PTHR30086">
    <property type="entry name" value="ARGININE EXPORTER PROTEIN ARGO"/>
    <property type="match status" value="1"/>
</dbReference>
<comment type="subcellular location">
    <subcellularLocation>
        <location evidence="1">Cell membrane</location>
        <topology evidence="1">Multi-pass membrane protein</topology>
    </subcellularLocation>
</comment>
<dbReference type="Proteomes" id="UP000076587">
    <property type="component" value="Unassembled WGS sequence"/>
</dbReference>
<dbReference type="Pfam" id="PF01810">
    <property type="entry name" value="LysE"/>
    <property type="match status" value="1"/>
</dbReference>
<keyword evidence="3 6" id="KW-0812">Transmembrane</keyword>
<dbReference type="GO" id="GO:0005886">
    <property type="term" value="C:plasma membrane"/>
    <property type="evidence" value="ECO:0007669"/>
    <property type="project" value="UniProtKB-SubCell"/>
</dbReference>
<dbReference type="OrthoDB" id="9812084at2"/>
<keyword evidence="2" id="KW-1003">Cell membrane</keyword>
<keyword evidence="4 6" id="KW-1133">Transmembrane helix</keyword>
<evidence type="ECO:0000256" key="1">
    <source>
        <dbReference type="ARBA" id="ARBA00004651"/>
    </source>
</evidence>
<evidence type="ECO:0000313" key="7">
    <source>
        <dbReference type="EMBL" id="KZN47009.1"/>
    </source>
</evidence>
<gene>
    <name evidence="7" type="ORF">N482_01990</name>
</gene>
<proteinExistence type="predicted"/>
<evidence type="ECO:0000256" key="6">
    <source>
        <dbReference type="SAM" id="Phobius"/>
    </source>
</evidence>
<evidence type="ECO:0000256" key="5">
    <source>
        <dbReference type="ARBA" id="ARBA00023136"/>
    </source>
</evidence>
<dbReference type="PANTHER" id="PTHR30086:SF20">
    <property type="entry name" value="ARGININE EXPORTER PROTEIN ARGO-RELATED"/>
    <property type="match status" value="1"/>
</dbReference>
<feature type="transmembrane region" description="Helical" evidence="6">
    <location>
        <begin position="179"/>
        <end position="196"/>
    </location>
</feature>